<dbReference type="CDD" id="cd18809">
    <property type="entry name" value="SF1_C_RecD"/>
    <property type="match status" value="1"/>
</dbReference>
<sequence length="979" mass="105213">MLTIAKLSLWSVNYYNDTARAVGQAARDAQSAGGGLAEYYAERDTRTPVWTCAGDARTVADLVGLTDAQRAGGDADPDVVASWLDAGVAPSGECGRSHGKRGVHGFDLTFCAPKSVSLVRAFGGDVVDKAVSAAHQTAIAEALEYLADHAGYTRVHNPITGLKDLQKLPGLVAAAYQHETSRAGDPHLHTHVLVPNRQARSDGRLVSIDGTSLFHESRAAGIVYQATLRHELHRLAGVEWGPVNPETGMAEIAGVDPKNVAAWSQRSSQLRAWAANNLTVVDTAAGRKKGLSQGQLAAAQKATRPAKPESLSWTELRAQWAADGRGFGVDRTAQREARALREAAAGRAAARVARRGGVVVDRHEVAAMVARADKAALTRADLVEVIGAQLPLMADTPGVAGADDSVGGAVMPRQVIEECVDAVGMRLTGPRLAHQREGSERFTVDLILAEERRVFDLVDETSLRNACWVRDFDTPEALGLSTQQHAAVTAIAASPQLVQPLSAPAGAGKTTSMRALRTLVERQRRGTVIVIAPTGKAVDVAVAEGVATQGFTMHAALARLADGRLKLGPFDVVVVDEAGMVGTHHWRALLTHTTGAGAKTVMVGDPRQLAPVKARGGMFTQLCEELPWAQRLSEVWRMHDPGERSASLALGSGGPTPVRRAIGWYRDHDRLHCGDQVTMAADALTAHQGDVAAGKDALLIADTTDTTDALNRRIHDQITTERTRTGRDTTTVTAARGHQIGVGDIVLTRLNDTTVDVHDRGGKQARRLPEAPVRNGQRWQVLKVDDTPERPRIAARRLGDGAVAVLEGDYLHKHVQLGHAVTVHSAQGATAERCRAVIGDTTTRNLAYVAMTRGRDTNEVYLYERTVGEADHQHRDEQAAEGVHVAQRGTPTQAARMLRHAIGRDERAKTAHQTAADTPAVQLPDLVADLVAHHHQTVTERHAAYCKAQRAQRDRSLDRDRGLSRNRSRERDQGYDLSL</sequence>
<dbReference type="InterPro" id="IPR027417">
    <property type="entry name" value="P-loop_NTPase"/>
</dbReference>
<dbReference type="NCBIfam" id="NF041492">
    <property type="entry name" value="MobF"/>
    <property type="match status" value="1"/>
</dbReference>
<dbReference type="Pfam" id="PF13604">
    <property type="entry name" value="AAA_30"/>
    <property type="match status" value="1"/>
</dbReference>
<dbReference type="InterPro" id="IPR014862">
    <property type="entry name" value="TrwC"/>
</dbReference>
<dbReference type="PANTHER" id="PTHR43788">
    <property type="entry name" value="DNA2/NAM7 HELICASE FAMILY MEMBER"/>
    <property type="match status" value="1"/>
</dbReference>
<dbReference type="InterPro" id="IPR050534">
    <property type="entry name" value="Coronavir_polyprotein_1ab"/>
</dbReference>
<keyword evidence="4" id="KW-1185">Reference proteome</keyword>
<feature type="domain" description="TrwC relaxase" evidence="2">
    <location>
        <begin position="24"/>
        <end position="323"/>
    </location>
</feature>
<name>A0A544VQV1_9MYCO</name>
<evidence type="ECO:0000259" key="2">
    <source>
        <dbReference type="Pfam" id="PF08751"/>
    </source>
</evidence>
<comment type="caution">
    <text evidence="3">The sequence shown here is derived from an EMBL/GenBank/DDBJ whole genome shotgun (WGS) entry which is preliminary data.</text>
</comment>
<dbReference type="EMBL" id="VIFX01000079">
    <property type="protein sequence ID" value="TQR82357.1"/>
    <property type="molecule type" value="Genomic_DNA"/>
</dbReference>
<dbReference type="Gene3D" id="3.40.50.300">
    <property type="entry name" value="P-loop containing nucleotide triphosphate hydrolases"/>
    <property type="match status" value="2"/>
</dbReference>
<proteinExistence type="predicted"/>
<dbReference type="RefSeq" id="WP_142556029.1">
    <property type="nucleotide sequence ID" value="NZ_VIFX01000079.1"/>
</dbReference>
<gene>
    <name evidence="3" type="ORF">D8S82_32490</name>
</gene>
<dbReference type="SUPFAM" id="SSF52540">
    <property type="entry name" value="P-loop containing nucleoside triphosphate hydrolases"/>
    <property type="match status" value="2"/>
</dbReference>
<evidence type="ECO:0000313" key="4">
    <source>
        <dbReference type="Proteomes" id="UP000315759"/>
    </source>
</evidence>
<protein>
    <submittedName>
        <fullName evidence="3">AAA family ATPase</fullName>
    </submittedName>
</protein>
<dbReference type="SUPFAM" id="SSF55464">
    <property type="entry name" value="Origin of replication-binding domain, RBD-like"/>
    <property type="match status" value="1"/>
</dbReference>
<dbReference type="Proteomes" id="UP000315759">
    <property type="component" value="Unassembled WGS sequence"/>
</dbReference>
<dbReference type="PANTHER" id="PTHR43788:SF8">
    <property type="entry name" value="DNA-BINDING PROTEIN SMUBP-2"/>
    <property type="match status" value="1"/>
</dbReference>
<feature type="compositionally biased region" description="Basic and acidic residues" evidence="1">
    <location>
        <begin position="951"/>
        <end position="979"/>
    </location>
</feature>
<dbReference type="AlphaFoldDB" id="A0A544VQV1"/>
<evidence type="ECO:0000256" key="1">
    <source>
        <dbReference type="SAM" id="MobiDB-lite"/>
    </source>
</evidence>
<feature type="region of interest" description="Disordered" evidence="1">
    <location>
        <begin position="945"/>
        <end position="979"/>
    </location>
</feature>
<dbReference type="Pfam" id="PF08751">
    <property type="entry name" value="TrwC"/>
    <property type="match status" value="1"/>
</dbReference>
<evidence type="ECO:0000313" key="3">
    <source>
        <dbReference type="EMBL" id="TQR82357.1"/>
    </source>
</evidence>
<accession>A0A544VQV1</accession>
<reference evidence="3 4" key="1">
    <citation type="submission" date="2018-10" db="EMBL/GenBank/DDBJ databases">
        <title>Draft genome of Mycobacterium hodleri strain B.</title>
        <authorList>
            <person name="Amande T.J."/>
            <person name="Mcgenity T.J."/>
        </authorList>
    </citation>
    <scope>NUCLEOTIDE SEQUENCE [LARGE SCALE GENOMIC DNA]</scope>
    <source>
        <strain evidence="3 4">B</strain>
    </source>
</reference>
<organism evidence="3 4">
    <name type="scientific">Mycolicibacterium hodleri</name>
    <dbReference type="NCBI Taxonomy" id="49897"/>
    <lineage>
        <taxon>Bacteria</taxon>
        <taxon>Bacillati</taxon>
        <taxon>Actinomycetota</taxon>
        <taxon>Actinomycetes</taxon>
        <taxon>Mycobacteriales</taxon>
        <taxon>Mycobacteriaceae</taxon>
        <taxon>Mycolicibacterium</taxon>
    </lineage>
</organism>
<dbReference type="GO" id="GO:0043139">
    <property type="term" value="F:5'-3' DNA helicase activity"/>
    <property type="evidence" value="ECO:0007669"/>
    <property type="project" value="TreeGrafter"/>
</dbReference>